<dbReference type="EMBL" id="CABVLY010000002">
    <property type="protein sequence ID" value="VVU48188.1"/>
    <property type="molecule type" value="Genomic_DNA"/>
</dbReference>
<organism evidence="2 3">
    <name type="scientific">Burkholderia anthina</name>
    <dbReference type="NCBI Taxonomy" id="179879"/>
    <lineage>
        <taxon>Bacteria</taxon>
        <taxon>Pseudomonadati</taxon>
        <taxon>Pseudomonadota</taxon>
        <taxon>Betaproteobacteria</taxon>
        <taxon>Burkholderiales</taxon>
        <taxon>Burkholderiaceae</taxon>
        <taxon>Burkholderia</taxon>
        <taxon>Burkholderia cepacia complex</taxon>
    </lineage>
</organism>
<protein>
    <submittedName>
        <fullName evidence="2">Diaminopropionate ammonia-lyase</fullName>
    </submittedName>
</protein>
<keyword evidence="2" id="KW-0456">Lyase</keyword>
<evidence type="ECO:0000313" key="4">
    <source>
        <dbReference type="Proteomes" id="UP000755577"/>
    </source>
</evidence>
<keyword evidence="4" id="KW-1185">Reference proteome</keyword>
<sequence length="59" mass="6244">MLIANPRASRAACPDALQRIMTIAAAAPSVYRQCVGDAADAVPARRRDWPKPNRAAAVA</sequence>
<dbReference type="AlphaFoldDB" id="A0A6P2G3C6"/>
<evidence type="ECO:0000313" key="3">
    <source>
        <dbReference type="Proteomes" id="UP000494201"/>
    </source>
</evidence>
<dbReference type="Proteomes" id="UP000755577">
    <property type="component" value="Unassembled WGS sequence"/>
</dbReference>
<dbReference type="Proteomes" id="UP000494201">
    <property type="component" value="Unassembled WGS sequence"/>
</dbReference>
<dbReference type="GO" id="GO:0016829">
    <property type="term" value="F:lyase activity"/>
    <property type="evidence" value="ECO:0007669"/>
    <property type="project" value="UniProtKB-KW"/>
</dbReference>
<gene>
    <name evidence="2" type="ORF">BAN20980_00882</name>
    <name evidence="1" type="ORF">JQK92_04210</name>
</gene>
<evidence type="ECO:0000313" key="1">
    <source>
        <dbReference type="EMBL" id="MBM2765625.1"/>
    </source>
</evidence>
<reference evidence="2 3" key="1">
    <citation type="submission" date="2019-09" db="EMBL/GenBank/DDBJ databases">
        <authorList>
            <person name="Depoorter E."/>
        </authorList>
    </citation>
    <scope>NUCLEOTIDE SEQUENCE [LARGE SCALE GENOMIC DNA]</scope>
    <source>
        <strain evidence="2">LMG 20980</strain>
    </source>
</reference>
<reference evidence="1 4" key="2">
    <citation type="submission" date="2021-02" db="EMBL/GenBank/DDBJ databases">
        <title>Draft genome of the type strains Burkholderia anthina DSM16086.</title>
        <authorList>
            <person name="Hertel R."/>
            <person name="Meissner J."/>
            <person name="Poehlein A."/>
            <person name="Daniel R."/>
            <person name="Commichau F.M."/>
        </authorList>
    </citation>
    <scope>NUCLEOTIDE SEQUENCE [LARGE SCALE GENOMIC DNA]</scope>
    <source>
        <strain evidence="1 4">DSM 16086</strain>
    </source>
</reference>
<dbReference type="GeneID" id="56498912"/>
<dbReference type="EMBL" id="JAFCIQ010000002">
    <property type="protein sequence ID" value="MBM2765625.1"/>
    <property type="molecule type" value="Genomic_DNA"/>
</dbReference>
<accession>A0A6P2G3C6</accession>
<evidence type="ECO:0000313" key="2">
    <source>
        <dbReference type="EMBL" id="VVU48188.1"/>
    </source>
</evidence>
<name>A0A6P2G3C6_9BURK</name>
<proteinExistence type="predicted"/>
<dbReference type="RefSeq" id="WP_174925275.1">
    <property type="nucleotide sequence ID" value="NZ_CABVLY010000002.1"/>
</dbReference>